<dbReference type="InterPro" id="IPR036884">
    <property type="entry name" value="2Fe-2S-bd_dom_sf"/>
</dbReference>
<evidence type="ECO:0000256" key="2">
    <source>
        <dbReference type="ARBA" id="ARBA00022723"/>
    </source>
</evidence>
<evidence type="ECO:0000313" key="8">
    <source>
        <dbReference type="Proteomes" id="UP000422764"/>
    </source>
</evidence>
<dbReference type="InterPro" id="IPR006058">
    <property type="entry name" value="2Fe2S_fd_BS"/>
</dbReference>
<organism evidence="7 8">
    <name type="scientific">Clostridium bovifaecis</name>
    <dbReference type="NCBI Taxonomy" id="2184719"/>
    <lineage>
        <taxon>Bacteria</taxon>
        <taxon>Bacillati</taxon>
        <taxon>Bacillota</taxon>
        <taxon>Clostridia</taxon>
        <taxon>Eubacteriales</taxon>
        <taxon>Clostridiaceae</taxon>
        <taxon>Clostridium</taxon>
    </lineage>
</organism>
<dbReference type="InterPro" id="IPR001041">
    <property type="entry name" value="2Fe-2S_ferredoxin-type"/>
</dbReference>
<evidence type="ECO:0000256" key="5">
    <source>
        <dbReference type="ARBA" id="ARBA00023014"/>
    </source>
</evidence>
<feature type="domain" description="2Fe-2S ferredoxin-type" evidence="6">
    <location>
        <begin position="1"/>
        <end position="76"/>
    </location>
</feature>
<gene>
    <name evidence="7" type="ORF">GOM49_06195</name>
</gene>
<keyword evidence="8" id="KW-1185">Reference proteome</keyword>
<keyword evidence="4" id="KW-0408">Iron</keyword>
<dbReference type="Proteomes" id="UP000422764">
    <property type="component" value="Chromosome"/>
</dbReference>
<dbReference type="CDD" id="cd00207">
    <property type="entry name" value="fer2"/>
    <property type="match status" value="1"/>
</dbReference>
<dbReference type="Pfam" id="PF00111">
    <property type="entry name" value="Fer2"/>
    <property type="match status" value="1"/>
</dbReference>
<evidence type="ECO:0000313" key="7">
    <source>
        <dbReference type="EMBL" id="QGU94741.1"/>
    </source>
</evidence>
<dbReference type="EMBL" id="CP046522">
    <property type="protein sequence ID" value="QGU94741.1"/>
    <property type="molecule type" value="Genomic_DNA"/>
</dbReference>
<keyword evidence="2" id="KW-0479">Metal-binding</keyword>
<dbReference type="InterPro" id="IPR051452">
    <property type="entry name" value="Diverse_Oxidoreductases"/>
</dbReference>
<dbReference type="PROSITE" id="PS00197">
    <property type="entry name" value="2FE2S_FER_1"/>
    <property type="match status" value="1"/>
</dbReference>
<evidence type="ECO:0000259" key="6">
    <source>
        <dbReference type="PROSITE" id="PS51085"/>
    </source>
</evidence>
<keyword evidence="1" id="KW-0001">2Fe-2S</keyword>
<dbReference type="GO" id="GO:0046872">
    <property type="term" value="F:metal ion binding"/>
    <property type="evidence" value="ECO:0007669"/>
    <property type="project" value="UniProtKB-KW"/>
</dbReference>
<name>A0A6I6EWZ3_9CLOT</name>
<dbReference type="PROSITE" id="PS51085">
    <property type="entry name" value="2FE2S_FER_2"/>
    <property type="match status" value="1"/>
</dbReference>
<dbReference type="SUPFAM" id="SSF47741">
    <property type="entry name" value="CO dehydrogenase ISP C-domain like"/>
    <property type="match status" value="1"/>
</dbReference>
<keyword evidence="5" id="KW-0411">Iron-sulfur</keyword>
<accession>A0A6I6EWZ3</accession>
<proteinExistence type="predicted"/>
<dbReference type="InterPro" id="IPR036010">
    <property type="entry name" value="2Fe-2S_ferredoxin-like_sf"/>
</dbReference>
<dbReference type="AlphaFoldDB" id="A0A6I6EWZ3"/>
<sequence>MKLDLKINNYDRSFDIEPGDTLADVLRKNGFTSVRKGCDTGSCGTCTILIDGEPIASCSYLAVRAEGHSITTIEGVQEEATKIAEFLNGEGATQCGYCSPGLVLNVIAMKEHLENPSEEEIKHYLVGNLCRCTGYFGQLRAIKKYLQEVII</sequence>
<dbReference type="PANTHER" id="PTHR44379">
    <property type="entry name" value="OXIDOREDUCTASE WITH IRON-SULFUR SUBUNIT"/>
    <property type="match status" value="1"/>
</dbReference>
<dbReference type="PANTHER" id="PTHR44379:SF8">
    <property type="entry name" value="XANTHINE DEHYDROGENASE IRON-SULFUR-BINDING SUBUNIT XDHC-RELATED"/>
    <property type="match status" value="1"/>
</dbReference>
<evidence type="ECO:0000256" key="3">
    <source>
        <dbReference type="ARBA" id="ARBA00023002"/>
    </source>
</evidence>
<reference evidence="7 8" key="1">
    <citation type="submission" date="2019-12" db="EMBL/GenBank/DDBJ databases">
        <title>Genome sequenceing of Clostridium bovifaecis.</title>
        <authorList>
            <person name="Yao Y."/>
        </authorList>
    </citation>
    <scope>NUCLEOTIDE SEQUENCE [LARGE SCALE GENOMIC DNA]</scope>
    <source>
        <strain evidence="7 8">BXX</strain>
    </source>
</reference>
<dbReference type="InterPro" id="IPR012675">
    <property type="entry name" value="Beta-grasp_dom_sf"/>
</dbReference>
<dbReference type="Gene3D" id="1.10.150.120">
    <property type="entry name" value="[2Fe-2S]-binding domain"/>
    <property type="match status" value="1"/>
</dbReference>
<dbReference type="InterPro" id="IPR002888">
    <property type="entry name" value="2Fe-2S-bd"/>
</dbReference>
<dbReference type="Gene3D" id="3.10.20.30">
    <property type="match status" value="1"/>
</dbReference>
<evidence type="ECO:0000256" key="4">
    <source>
        <dbReference type="ARBA" id="ARBA00023004"/>
    </source>
</evidence>
<keyword evidence="3" id="KW-0560">Oxidoreductase</keyword>
<protein>
    <submittedName>
        <fullName evidence="7">2Fe-2S iron-sulfur cluster binding domain-containing protein</fullName>
    </submittedName>
</protein>
<dbReference type="GO" id="GO:0016491">
    <property type="term" value="F:oxidoreductase activity"/>
    <property type="evidence" value="ECO:0007669"/>
    <property type="project" value="UniProtKB-KW"/>
</dbReference>
<dbReference type="Pfam" id="PF01799">
    <property type="entry name" value="Fer2_2"/>
    <property type="match status" value="1"/>
</dbReference>
<evidence type="ECO:0000256" key="1">
    <source>
        <dbReference type="ARBA" id="ARBA00022714"/>
    </source>
</evidence>
<dbReference type="SUPFAM" id="SSF54292">
    <property type="entry name" value="2Fe-2S ferredoxin-like"/>
    <property type="match status" value="1"/>
</dbReference>
<dbReference type="GO" id="GO:0051537">
    <property type="term" value="F:2 iron, 2 sulfur cluster binding"/>
    <property type="evidence" value="ECO:0007669"/>
    <property type="project" value="UniProtKB-KW"/>
</dbReference>